<evidence type="ECO:0000256" key="24">
    <source>
        <dbReference type="SAM" id="MobiDB-lite"/>
    </source>
</evidence>
<dbReference type="Pfam" id="PF16073">
    <property type="entry name" value="SAT"/>
    <property type="match status" value="1"/>
</dbReference>
<dbReference type="STRING" id="236234.A0A1J9QW18"/>
<keyword evidence="9 22" id="KW-0808">Transferase</keyword>
<keyword evidence="14" id="KW-0456">Lyase</keyword>
<keyword evidence="11 22" id="KW-0521">NADP</keyword>
<comment type="caution">
    <text evidence="26">The sequence shown here is derived from an EMBL/GenBank/DDBJ whole genome shotgun (WGS) entry which is preliminary data.</text>
</comment>
<keyword evidence="15" id="KW-0511">Multifunctional enzyme</keyword>
<dbReference type="SMART" id="SM00827">
    <property type="entry name" value="PKS_AT"/>
    <property type="match status" value="1"/>
</dbReference>
<dbReference type="Gene3D" id="3.30.1120.100">
    <property type="match status" value="1"/>
</dbReference>
<dbReference type="Gene3D" id="2.40.128.700">
    <property type="match status" value="1"/>
</dbReference>
<dbReference type="Gene3D" id="6.20.240.10">
    <property type="match status" value="1"/>
</dbReference>
<dbReference type="InterPro" id="IPR040883">
    <property type="entry name" value="FAS_meander"/>
</dbReference>
<comment type="catalytic activity">
    <reaction evidence="1">
        <text>a (3R)-hydroxyacyl-[ACP] = a (2E)-enoyl-[ACP] + H2O</text>
        <dbReference type="Rhea" id="RHEA:13097"/>
        <dbReference type="Rhea" id="RHEA-COMP:9925"/>
        <dbReference type="Rhea" id="RHEA-COMP:9945"/>
        <dbReference type="ChEBI" id="CHEBI:15377"/>
        <dbReference type="ChEBI" id="CHEBI:78784"/>
        <dbReference type="ChEBI" id="CHEBI:78827"/>
        <dbReference type="EC" id="4.2.1.59"/>
    </reaction>
</comment>
<dbReference type="InterPro" id="IPR013565">
    <property type="entry name" value="Fas1/AflB-like_central"/>
</dbReference>
<evidence type="ECO:0000256" key="3">
    <source>
        <dbReference type="ARBA" id="ARBA00012480"/>
    </source>
</evidence>
<evidence type="ECO:0000313" key="26">
    <source>
        <dbReference type="EMBL" id="OJD32194.1"/>
    </source>
</evidence>
<dbReference type="GO" id="GO:0004318">
    <property type="term" value="F:enoyl-[acyl-carrier-protein] reductase (NADH) activity"/>
    <property type="evidence" value="ECO:0007669"/>
    <property type="project" value="UniProtKB-UniRule"/>
</dbReference>
<organism evidence="26 27">
    <name type="scientific">Diplodia corticola</name>
    <dbReference type="NCBI Taxonomy" id="236234"/>
    <lineage>
        <taxon>Eukaryota</taxon>
        <taxon>Fungi</taxon>
        <taxon>Dikarya</taxon>
        <taxon>Ascomycota</taxon>
        <taxon>Pezizomycotina</taxon>
        <taxon>Dothideomycetes</taxon>
        <taxon>Dothideomycetes incertae sedis</taxon>
        <taxon>Botryosphaeriales</taxon>
        <taxon>Botryosphaeriaceae</taxon>
        <taxon>Diplodia</taxon>
    </lineage>
</organism>
<evidence type="ECO:0000256" key="9">
    <source>
        <dbReference type="ARBA" id="ARBA00022679"/>
    </source>
</evidence>
<comment type="catalytic activity">
    <reaction evidence="16">
        <text>acetyl-CoA + n malonyl-CoA + 2n NADPH + 4n H(+) = a long-chain-acyl-CoA + n CoA + n CO2 + 2n NADP(+).</text>
        <dbReference type="EC" id="2.3.1.86"/>
    </reaction>
</comment>
<evidence type="ECO:0000256" key="20">
    <source>
        <dbReference type="ARBA" id="ARBA00048835"/>
    </source>
</evidence>
<keyword evidence="13 22" id="KW-0520">NAD</keyword>
<dbReference type="Pfam" id="PF00698">
    <property type="entry name" value="Acyl_transf_1"/>
    <property type="match status" value="1"/>
</dbReference>
<dbReference type="GO" id="GO:0004314">
    <property type="term" value="F:[acyl-carrier-protein] S-malonyltransferase activity"/>
    <property type="evidence" value="ECO:0007669"/>
    <property type="project" value="UniProtKB-EC"/>
</dbReference>
<feature type="active site" description="For malonyltransferase activity" evidence="23">
    <location>
        <position position="1860"/>
    </location>
</feature>
<dbReference type="Pfam" id="PF08354">
    <property type="entry name" value="Fas1-AflB-like_hel"/>
    <property type="match status" value="1"/>
</dbReference>
<dbReference type="FunFam" id="3.20.20.70:FF:000078">
    <property type="entry name" value="Fatty acid synthase beta subunit dehydratase"/>
    <property type="match status" value="1"/>
</dbReference>
<dbReference type="InterPro" id="IPR002539">
    <property type="entry name" value="MaoC-like_dom"/>
</dbReference>
<keyword evidence="10 22" id="KW-0378">Hydrolase</keyword>
<evidence type="ECO:0000256" key="23">
    <source>
        <dbReference type="PIRSR" id="PIRSR005562-1"/>
    </source>
</evidence>
<dbReference type="SUPFAM" id="SSF54637">
    <property type="entry name" value="Thioesterase/thiol ester dehydrase-isomerase"/>
    <property type="match status" value="2"/>
</dbReference>
<evidence type="ECO:0000256" key="19">
    <source>
        <dbReference type="ARBA" id="ARBA00048572"/>
    </source>
</evidence>
<dbReference type="GO" id="GO:0004321">
    <property type="term" value="F:fatty-acyl-CoA synthase activity"/>
    <property type="evidence" value="ECO:0007669"/>
    <property type="project" value="UniProtKB-EC"/>
</dbReference>
<sequence length="2092" mass="223611">MAASTSANSTTLCVAHHGVQHTFSIPVELFSELAPSKDGFLSAVAASDQAPQTPAELALRFIQHLLNEGASAQTTAALVAAFEKDFLGTTDIHSLADGQPGGPRAGEPLIKTYYAALAHCGMEPATVPSALLTAAAEGRARLLLVFGGQGMGNAGCVQELQALHSTYAPLLSRLMGVAAPLLSGLCRHPWTRKLYAGRQIDLLRWLRHPADVPDESFVASACVSLPVIGLVSLAHYAIACAALNMTPGQFRQHLHGITGHSQGLIVAAGLAECDSWESFYAVASAVIITLFWSGFEAHTAAPQSRLSSEEIADCIENGEGRPSHMLSLRGLREPQVSELLAACNAHLPSESQLHVALQNTADNCVIGGPPRSLRGLCLHLRGIKAADDEDQSRIPHRQRKKAIKSAFLPISAPFHTPYLAAVGARLKEHTAGTQLNREGAMAIPTYHTLAGRDMREMGSVTDALADAVANDRVDWPATLAAATTHNGAITHAVVLSRGFGGLVASALQGTGIVVINAADPGAPQAQQRSARSDLFAPRLPDAKLAGHGSWQQRYGPRLVRTASGAAVLDTKLSRVLGVPPVVAAGMTPTTVHWDVVAAIMKAGYHGELAGGGYFEPTSMEAAIEKAAQAQPGRGITVNLIYASPEAMRWQISLLGRLQRRRVAIDGLAIGAGVPSPEIASEYITTLGLRHLALKPGSVDAIKQTLDIAAAHPRFPIILQWTGGRGGGHHSFEDFHEPILATYAQIRKHANVVLVAGSGFGDAAGAYPYLTGEWARRFGMPPMPFDGILLGSRLMVAREAHTAAQSKALIIAAPGVEHEADWDRSYEGPAGGVVTVKSEMGQPIHKLATRGVLLWAELDRTVFSLPRGERPAALAGMRTRLIERLNADFQKPWFGVDGQGRAVDVADMTYAGVLARLMALTFVADQGRWIDRSYAALVRDVACRTLERLAPGQAMVPQLELEPTGFVDEFVRLCPQAGEALVSPEDARWFVRRCKARDMKPVNFIPALDEDFEFFFKRDSLWQSEDVDAVVGRDAGRVCILQSPVSVRHSRTADQSVKEVLDEITAGLVERLERDLYGGDVAKMPSAVESNTAEVIMPTAAKLAGVDITDLGHSIAFKLAPGQAPPSPDDWSAFMEQHTGGWVQALVADRFILQGKTRVPNTFRQVLQLRPGERVECDRSQSAIRITTIGPSSEDVCTISASGETITASFSVPGSPAAMLRLELSYDPNRKDCRLSEQHSSRLQHVREMYRSLWTPQAALPEAGRLKSEFQGPETTITEQLVRDLACTLNMVLPDLGLGDAASDHVPLDLCIALAWEPLVEPLLLPEMEADILRLVHRSNRFEYLPGAKPLRVGDKVRAVSRIQAVTIEEAGKTVAVRAVIHRVAGDEPVVAVTSEFLFRGSSSNPAATFEHIQHPDFTLHVASELEEALLLNRPWFALDDAATSTPLVGRTLLFTNLASSLSRNNNHNGITTPTITNLHTTGTVLASSPSSSSPTPIATISFTTPTCHTNPILDFLTRRATTPSATPRPIIPLAKPGWHTNNNNNKHTIRIPAGPATDAAYAALSRDANPIHVAPAVAALAGLPPAPGGGSGGAGGGGAGVVVHGMLTSAMARAVVERAALGGGGTADGGGRARFRAWEARFVGVVRPGEGLVVGFEHVGMTAGAGDQGRGGGGRGGGGRMVLRVWVRREGEEGGEGELVMEAEAEVEQARTAYVFTGQGSQRVGMGMELYASSAVARGVWDRAEKWLGDKYGWSMLDIVKTNPKTLTVHFRGPRGRRIRDNYRALTVEKTLSDGSTAETPILPGLTDQSQSYTFSDPRGLLFSTQFAQPAIVLLECAAFEDMRAKGLVQDEGAIFAGHSLGEYGALVAVAGLLSVEQAVETMFYRGLTMQLALERNEDGTSDYGMVAVSPARVAPGFDETALRAVVDLIASEASVLLEVVNLNVRGEQYVCAGTLSTLHCLGRLLDHLAQSADSQSVLGELRSGHASSLRCLIKQYLAESPPSPLRRGKATIPLQGIDIPFHSSLLRTGVHPYRRFLHRTIGPVDDARLEKLRGRYIPNVTAKPFSLADEYIRDACDTTQSPVLGQVLASA</sequence>
<dbReference type="EMBL" id="MNUE01000040">
    <property type="protein sequence ID" value="OJD32194.1"/>
    <property type="molecule type" value="Genomic_DNA"/>
</dbReference>
<evidence type="ECO:0000256" key="18">
    <source>
        <dbReference type="ARBA" id="ARBA00048536"/>
    </source>
</evidence>
<evidence type="ECO:0000256" key="5">
    <source>
        <dbReference type="ARBA" id="ARBA00012996"/>
    </source>
</evidence>
<evidence type="ECO:0000256" key="13">
    <source>
        <dbReference type="ARBA" id="ARBA00023027"/>
    </source>
</evidence>
<evidence type="ECO:0000313" key="27">
    <source>
        <dbReference type="Proteomes" id="UP000183809"/>
    </source>
</evidence>
<dbReference type="GO" id="GO:0005835">
    <property type="term" value="C:fatty acid synthase complex"/>
    <property type="evidence" value="ECO:0007669"/>
    <property type="project" value="UniProtKB-UniRule"/>
</dbReference>
<dbReference type="GO" id="GO:0019171">
    <property type="term" value="F:(3R)-hydroxyacyl-[acyl-carrier-protein] dehydratase activity"/>
    <property type="evidence" value="ECO:0007669"/>
    <property type="project" value="UniProtKB-EC"/>
</dbReference>
<dbReference type="Gene3D" id="3.20.20.70">
    <property type="entry name" value="Aldolase class I"/>
    <property type="match status" value="1"/>
</dbReference>
<dbReference type="GO" id="GO:0016297">
    <property type="term" value="F:fatty acyl-[ACP] hydrolase activity"/>
    <property type="evidence" value="ECO:0007669"/>
    <property type="project" value="UniProtKB-EC"/>
</dbReference>
<dbReference type="PANTHER" id="PTHR10982">
    <property type="entry name" value="MALONYL COA-ACYL CARRIER PROTEIN TRANSACYLASE"/>
    <property type="match status" value="1"/>
</dbReference>
<dbReference type="Pfam" id="PF17951">
    <property type="entry name" value="FAS_meander"/>
    <property type="match status" value="1"/>
</dbReference>
<dbReference type="InterPro" id="IPR003965">
    <property type="entry name" value="Fatty_acid_synthase"/>
</dbReference>
<feature type="region of interest" description="Disordered" evidence="24">
    <location>
        <begin position="1524"/>
        <end position="1543"/>
    </location>
</feature>
<dbReference type="GO" id="GO:0006633">
    <property type="term" value="P:fatty acid biosynthetic process"/>
    <property type="evidence" value="ECO:0007669"/>
    <property type="project" value="InterPro"/>
</dbReference>
<dbReference type="SUPFAM" id="SSF51412">
    <property type="entry name" value="Inosine monophosphate dehydrogenase (IMPDH)"/>
    <property type="match status" value="1"/>
</dbReference>
<dbReference type="Pfam" id="PF17828">
    <property type="entry name" value="FAS_N"/>
    <property type="match status" value="1"/>
</dbReference>
<dbReference type="Gene3D" id="1.20.1050.120">
    <property type="match status" value="1"/>
</dbReference>
<dbReference type="InterPro" id="IPR016452">
    <property type="entry name" value="Fas1/AflB-like"/>
</dbReference>
<dbReference type="PIRSF" id="PIRSF005562">
    <property type="entry name" value="FAS_yeast_beta"/>
    <property type="match status" value="1"/>
</dbReference>
<dbReference type="OrthoDB" id="4251012at2759"/>
<dbReference type="Pfam" id="PF22235">
    <property type="entry name" value="FAS1_thioest_ins"/>
    <property type="match status" value="1"/>
</dbReference>
<dbReference type="InterPro" id="IPR016035">
    <property type="entry name" value="Acyl_Trfase/lysoPLipase"/>
</dbReference>
<dbReference type="Gene3D" id="3.30.70.3330">
    <property type="match status" value="1"/>
</dbReference>
<dbReference type="EC" id="2.3.1.86" evidence="4"/>
<protein>
    <recommendedName>
        <fullName evidence="21">S-acyl fatty acid synthase thioesterase</fullName>
        <ecNumber evidence="5">1.3.1.9</ecNumber>
        <ecNumber evidence="7">2.3.1.38</ecNumber>
        <ecNumber evidence="8">2.3.1.39</ecNumber>
        <ecNumber evidence="4">2.3.1.86</ecNumber>
        <ecNumber evidence="3">3.1.2.14</ecNumber>
        <ecNumber evidence="6">4.2.1.59</ecNumber>
    </recommendedName>
</protein>
<dbReference type="Pfam" id="PF01575">
    <property type="entry name" value="MaoC_dehydratas"/>
    <property type="match status" value="1"/>
</dbReference>
<dbReference type="Pfam" id="PF13452">
    <property type="entry name" value="FAS1_DH_region"/>
    <property type="match status" value="1"/>
</dbReference>
<comment type="catalytic activity">
    <reaction evidence="17">
        <text>holo-[ACP] + malonyl-CoA = malonyl-[ACP] + CoA</text>
        <dbReference type="Rhea" id="RHEA:41792"/>
        <dbReference type="Rhea" id="RHEA-COMP:9623"/>
        <dbReference type="Rhea" id="RHEA-COMP:9685"/>
        <dbReference type="ChEBI" id="CHEBI:57287"/>
        <dbReference type="ChEBI" id="CHEBI:57384"/>
        <dbReference type="ChEBI" id="CHEBI:64479"/>
        <dbReference type="ChEBI" id="CHEBI:78449"/>
        <dbReference type="EC" id="2.3.1.39"/>
    </reaction>
</comment>
<evidence type="ECO:0000256" key="15">
    <source>
        <dbReference type="ARBA" id="ARBA00023268"/>
    </source>
</evidence>
<dbReference type="EC" id="1.3.1.9" evidence="5"/>
<proteinExistence type="inferred from homology"/>
<dbReference type="InterPro" id="IPR014043">
    <property type="entry name" value="Acyl_transferase_dom"/>
</dbReference>
<dbReference type="InterPro" id="IPR001227">
    <property type="entry name" value="Ac_transferase_dom_sf"/>
</dbReference>
<dbReference type="SUPFAM" id="SSF52151">
    <property type="entry name" value="FabD/lysophospholipase-like"/>
    <property type="match status" value="2"/>
</dbReference>
<dbReference type="EC" id="4.2.1.59" evidence="6"/>
<evidence type="ECO:0000256" key="6">
    <source>
        <dbReference type="ARBA" id="ARBA00013167"/>
    </source>
</evidence>
<evidence type="ECO:0000256" key="16">
    <source>
        <dbReference type="ARBA" id="ARBA00048237"/>
    </source>
</evidence>
<dbReference type="InterPro" id="IPR032088">
    <property type="entry name" value="SAT"/>
</dbReference>
<evidence type="ECO:0000256" key="22">
    <source>
        <dbReference type="PIRNR" id="PIRNR005562"/>
    </source>
</evidence>
<evidence type="ECO:0000256" key="4">
    <source>
        <dbReference type="ARBA" id="ARBA00012878"/>
    </source>
</evidence>
<comment type="catalytic activity">
    <reaction evidence="19">
        <text>a 2,3-saturated acyl-[ACP] + NAD(+) = a (2E)-enoyl-[ACP] + NADH + H(+)</text>
        <dbReference type="Rhea" id="RHEA:10240"/>
        <dbReference type="Rhea" id="RHEA-COMP:9925"/>
        <dbReference type="Rhea" id="RHEA-COMP:9926"/>
        <dbReference type="ChEBI" id="CHEBI:15378"/>
        <dbReference type="ChEBI" id="CHEBI:57540"/>
        <dbReference type="ChEBI" id="CHEBI:57945"/>
        <dbReference type="ChEBI" id="CHEBI:78784"/>
        <dbReference type="ChEBI" id="CHEBI:78785"/>
        <dbReference type="EC" id="1.3.1.9"/>
    </reaction>
</comment>
<evidence type="ECO:0000256" key="12">
    <source>
        <dbReference type="ARBA" id="ARBA00023002"/>
    </source>
</evidence>
<evidence type="ECO:0000256" key="21">
    <source>
        <dbReference type="ARBA" id="ARBA00078671"/>
    </source>
</evidence>
<dbReference type="Gene3D" id="1.20.930.70">
    <property type="match status" value="1"/>
</dbReference>
<dbReference type="Gene3D" id="6.10.140.1400">
    <property type="match status" value="1"/>
</dbReference>
<evidence type="ECO:0000256" key="1">
    <source>
        <dbReference type="ARBA" id="ARBA00001055"/>
    </source>
</evidence>
<name>A0A1J9QW18_9PEZI</name>
<evidence type="ECO:0000256" key="7">
    <source>
        <dbReference type="ARBA" id="ARBA00013256"/>
    </source>
</evidence>
<evidence type="ECO:0000256" key="10">
    <source>
        <dbReference type="ARBA" id="ARBA00022801"/>
    </source>
</evidence>
<evidence type="ECO:0000259" key="25">
    <source>
        <dbReference type="SMART" id="SM00827"/>
    </source>
</evidence>
<dbReference type="Proteomes" id="UP000183809">
    <property type="component" value="Unassembled WGS sequence"/>
</dbReference>
<feature type="domain" description="Malonyl-CoA:ACP transacylase (MAT)" evidence="25">
    <location>
        <begin position="1715"/>
        <end position="2010"/>
    </location>
</feature>
<reference evidence="26 27" key="1">
    <citation type="submission" date="2016-10" db="EMBL/GenBank/DDBJ databases">
        <title>Proteomics and genomics reveal pathogen-plant mechanisms compatible with a hemibiotrophic lifestyle of Diplodia corticola.</title>
        <authorList>
            <person name="Fernandes I."/>
            <person name="De Jonge R."/>
            <person name="Van De Peer Y."/>
            <person name="Devreese B."/>
            <person name="Alves A."/>
            <person name="Esteves A.C."/>
        </authorList>
    </citation>
    <scope>NUCLEOTIDE SEQUENCE [LARGE SCALE GENOMIC DNA]</scope>
    <source>
        <strain evidence="26 27">CBS 112549</strain>
    </source>
</reference>
<keyword evidence="27" id="KW-1185">Reference proteome</keyword>
<dbReference type="Gene3D" id="3.10.129.10">
    <property type="entry name" value="Hotdog Thioesterase"/>
    <property type="match status" value="1"/>
</dbReference>
<evidence type="ECO:0000256" key="14">
    <source>
        <dbReference type="ARBA" id="ARBA00023239"/>
    </source>
</evidence>
<keyword evidence="12 22" id="KW-0560">Oxidoreductase</keyword>
<accession>A0A1J9QW18</accession>
<dbReference type="GeneID" id="31015755"/>
<dbReference type="PANTHER" id="PTHR10982:SF21">
    <property type="entry name" value="FATTY ACID SYNTHASE SUBUNIT BETA"/>
    <property type="match status" value="1"/>
</dbReference>
<evidence type="ECO:0000256" key="11">
    <source>
        <dbReference type="ARBA" id="ARBA00022857"/>
    </source>
</evidence>
<dbReference type="EC" id="2.3.1.39" evidence="8"/>
<evidence type="ECO:0000256" key="17">
    <source>
        <dbReference type="ARBA" id="ARBA00048462"/>
    </source>
</evidence>
<dbReference type="InterPro" id="IPR029069">
    <property type="entry name" value="HotDog_dom_sf"/>
</dbReference>
<comment type="similarity">
    <text evidence="2 22">Belongs to the fungal fatty acid synthetase subunit beta family.</text>
</comment>
<dbReference type="FunFam" id="3.40.366.10:FF:000006">
    <property type="entry name" value="Fatty acid synthase beta subunit dehydratase"/>
    <property type="match status" value="1"/>
</dbReference>
<dbReference type="Gene3D" id="3.40.366.10">
    <property type="entry name" value="Malonyl-Coenzyme A Acyl Carrier Protein, domain 2"/>
    <property type="match status" value="3"/>
</dbReference>
<dbReference type="InterPro" id="IPR039569">
    <property type="entry name" value="FAS1-like_DH_region"/>
</dbReference>
<evidence type="ECO:0000256" key="8">
    <source>
        <dbReference type="ARBA" id="ARBA00013258"/>
    </source>
</evidence>
<dbReference type="GO" id="GO:0004313">
    <property type="term" value="F:[acyl-carrier-protein] S-acetyltransferase activity"/>
    <property type="evidence" value="ECO:0007669"/>
    <property type="project" value="UniProtKB-EC"/>
</dbReference>
<dbReference type="RefSeq" id="XP_020128454.1">
    <property type="nucleotide sequence ID" value="XM_020275494.1"/>
</dbReference>
<gene>
    <name evidence="26" type="ORF">BKCO1_4000080</name>
</gene>
<feature type="active site" description="For acetyltransferase activity" evidence="23">
    <location>
        <position position="261"/>
    </location>
</feature>
<comment type="catalytic activity">
    <reaction evidence="18">
        <text>(9Z)-octadecenoyl-[ACP] + H2O = (9Z)-octadecenoate + holo-[ACP] + H(+)</text>
        <dbReference type="Rhea" id="RHEA:15057"/>
        <dbReference type="Rhea" id="RHEA-COMP:9685"/>
        <dbReference type="Rhea" id="RHEA-COMP:9924"/>
        <dbReference type="ChEBI" id="CHEBI:15377"/>
        <dbReference type="ChEBI" id="CHEBI:15378"/>
        <dbReference type="ChEBI" id="CHEBI:30823"/>
        <dbReference type="ChEBI" id="CHEBI:64479"/>
        <dbReference type="ChEBI" id="CHEBI:78783"/>
        <dbReference type="EC" id="3.1.2.14"/>
    </reaction>
</comment>
<dbReference type="EC" id="3.1.2.14" evidence="3"/>
<dbReference type="GO" id="GO:0004312">
    <property type="term" value="F:fatty acid synthase activity"/>
    <property type="evidence" value="ECO:0007669"/>
    <property type="project" value="InterPro"/>
</dbReference>
<comment type="catalytic activity">
    <reaction evidence="20">
        <text>holo-[ACP] + acetyl-CoA = acetyl-[ACP] + CoA</text>
        <dbReference type="Rhea" id="RHEA:41788"/>
        <dbReference type="Rhea" id="RHEA-COMP:9621"/>
        <dbReference type="Rhea" id="RHEA-COMP:9685"/>
        <dbReference type="ChEBI" id="CHEBI:57287"/>
        <dbReference type="ChEBI" id="CHEBI:57288"/>
        <dbReference type="ChEBI" id="CHEBI:64479"/>
        <dbReference type="ChEBI" id="CHEBI:78446"/>
        <dbReference type="EC" id="2.3.1.38"/>
    </reaction>
</comment>
<dbReference type="PRINTS" id="PR01483">
    <property type="entry name" value="FASYNTHASE"/>
</dbReference>
<dbReference type="InterPro" id="IPR013785">
    <property type="entry name" value="Aldolase_TIM"/>
</dbReference>
<evidence type="ECO:0000256" key="2">
    <source>
        <dbReference type="ARBA" id="ARBA00010009"/>
    </source>
</evidence>
<dbReference type="InterPro" id="IPR050830">
    <property type="entry name" value="Fungal_FAS"/>
</dbReference>
<dbReference type="EC" id="2.3.1.38" evidence="7"/>
<dbReference type="Gene3D" id="6.10.60.10">
    <property type="match status" value="1"/>
</dbReference>
<dbReference type="InterPro" id="IPR041099">
    <property type="entry name" value="FAS1_N"/>
</dbReference>